<dbReference type="RefSeq" id="XP_002741455.1">
    <property type="nucleotide sequence ID" value="XM_002741409.2"/>
</dbReference>
<protein>
    <submittedName>
        <fullName evidence="8">Aminoacyl tRNA synthase complex-interacting multifunctional protein 1-like</fullName>
    </submittedName>
</protein>
<dbReference type="CDD" id="cd02799">
    <property type="entry name" value="tRNA_bind_EMAP-II_like"/>
    <property type="match status" value="1"/>
</dbReference>
<keyword evidence="7" id="KW-1185">Reference proteome</keyword>
<keyword evidence="4" id="KW-0175">Coiled coil</keyword>
<feature type="region of interest" description="Disordered" evidence="5">
    <location>
        <begin position="108"/>
        <end position="143"/>
    </location>
</feature>
<dbReference type="PROSITE" id="PS50886">
    <property type="entry name" value="TRBD"/>
    <property type="match status" value="1"/>
</dbReference>
<feature type="compositionally biased region" description="Low complexity" evidence="5">
    <location>
        <begin position="108"/>
        <end position="123"/>
    </location>
</feature>
<organism evidence="7 8">
    <name type="scientific">Saccoglossus kowalevskii</name>
    <name type="common">Acorn worm</name>
    <dbReference type="NCBI Taxonomy" id="10224"/>
    <lineage>
        <taxon>Eukaryota</taxon>
        <taxon>Metazoa</taxon>
        <taxon>Hemichordata</taxon>
        <taxon>Enteropneusta</taxon>
        <taxon>Harrimaniidae</taxon>
        <taxon>Saccoglossus</taxon>
    </lineage>
</organism>
<dbReference type="InterPro" id="IPR002547">
    <property type="entry name" value="tRNA-bd_dom"/>
</dbReference>
<dbReference type="GeneID" id="100370482"/>
<sequence length="309" mass="34157">MLALRPLWRMATADTVKRLEQKAKQADETIAFLKDKVDILKKHAVSILGDEEKKLEAENEQLKKDIENMKQKLITMETKNGFKQVKISKPAPAVEAALFNKTSVPTDTAATNEAAAPQTAAAKGEGKKKEKKKGPKQQEKVPDVPVDVSFLDMRIGRIVNVQKHPDADTLYIEEIDCGEEAPRTVVSGLVKHYTLEEMADRLVIVLCNLKPAKMRGVLSQAMVMCASSPEKVEFINPPEGSVPGDRISFEGYPLGDFPPQMNPKKKIFEKIQPELHVNADKVATYQGVPFKVEGKGLCTSFSMTNSGIK</sequence>
<dbReference type="Proteomes" id="UP000694865">
    <property type="component" value="Unplaced"/>
</dbReference>
<name>A0ABM0H0F9_SACKO</name>
<evidence type="ECO:0000256" key="5">
    <source>
        <dbReference type="SAM" id="MobiDB-lite"/>
    </source>
</evidence>
<reference evidence="8" key="1">
    <citation type="submission" date="2025-08" db="UniProtKB">
        <authorList>
            <consortium name="RefSeq"/>
        </authorList>
    </citation>
    <scope>IDENTIFICATION</scope>
    <source>
        <tissue evidence="8">Testes</tissue>
    </source>
</reference>
<keyword evidence="2 3" id="KW-0694">RNA-binding</keyword>
<dbReference type="InterPro" id="IPR012340">
    <property type="entry name" value="NA-bd_OB-fold"/>
</dbReference>
<dbReference type="SUPFAM" id="SSF50249">
    <property type="entry name" value="Nucleic acid-binding proteins"/>
    <property type="match status" value="1"/>
</dbReference>
<evidence type="ECO:0000256" key="4">
    <source>
        <dbReference type="SAM" id="Coils"/>
    </source>
</evidence>
<dbReference type="Gene3D" id="2.40.50.140">
    <property type="entry name" value="Nucleic acid-binding proteins"/>
    <property type="match status" value="1"/>
</dbReference>
<feature type="domain" description="TRNA-binding" evidence="6">
    <location>
        <begin position="147"/>
        <end position="248"/>
    </location>
</feature>
<evidence type="ECO:0000256" key="2">
    <source>
        <dbReference type="ARBA" id="ARBA00022884"/>
    </source>
</evidence>
<evidence type="ECO:0000256" key="1">
    <source>
        <dbReference type="ARBA" id="ARBA00022555"/>
    </source>
</evidence>
<accession>A0ABM0H0F9</accession>
<proteinExistence type="predicted"/>
<feature type="coiled-coil region" evidence="4">
    <location>
        <begin position="9"/>
        <end position="79"/>
    </location>
</feature>
<dbReference type="PANTHER" id="PTHR11586">
    <property type="entry name" value="TRNA-AMINOACYLATION COFACTOR ARC1 FAMILY MEMBER"/>
    <property type="match status" value="1"/>
</dbReference>
<keyword evidence="1 3" id="KW-0820">tRNA-binding</keyword>
<evidence type="ECO:0000259" key="6">
    <source>
        <dbReference type="PROSITE" id="PS50886"/>
    </source>
</evidence>
<evidence type="ECO:0000313" key="7">
    <source>
        <dbReference type="Proteomes" id="UP000694865"/>
    </source>
</evidence>
<gene>
    <name evidence="8" type="primary">LOC100370482</name>
</gene>
<dbReference type="InterPro" id="IPR051270">
    <property type="entry name" value="Tyrosine-tRNA_ligase_regulator"/>
</dbReference>
<dbReference type="PANTHER" id="PTHR11586:SF33">
    <property type="entry name" value="AMINOACYL TRNA SYNTHASE COMPLEX-INTERACTING MULTIFUNCTIONAL PROTEIN 1"/>
    <property type="match status" value="1"/>
</dbReference>
<evidence type="ECO:0000256" key="3">
    <source>
        <dbReference type="PROSITE-ProRule" id="PRU00209"/>
    </source>
</evidence>
<dbReference type="Pfam" id="PF01588">
    <property type="entry name" value="tRNA_bind"/>
    <property type="match status" value="1"/>
</dbReference>
<evidence type="ECO:0000313" key="8">
    <source>
        <dbReference type="RefSeq" id="XP_002741455.1"/>
    </source>
</evidence>